<keyword evidence="15" id="KW-1185">Reference proteome</keyword>
<evidence type="ECO:0000256" key="9">
    <source>
        <dbReference type="ARBA" id="ARBA00023239"/>
    </source>
</evidence>
<dbReference type="EC" id="4.3.1.17" evidence="11"/>
<evidence type="ECO:0000256" key="11">
    <source>
        <dbReference type="RuleBase" id="RU366059"/>
    </source>
</evidence>
<evidence type="ECO:0000256" key="4">
    <source>
        <dbReference type="ARBA" id="ARBA00022432"/>
    </source>
</evidence>
<keyword evidence="6 11" id="KW-0479">Metal-binding</keyword>
<reference evidence="14 15" key="1">
    <citation type="submission" date="2017-06" db="EMBL/GenBank/DDBJ databases">
        <title>Draft Genome Sequence of Natranaerobius trueperi halophilic, alkalithermophilic bacteria from soda lakes.</title>
        <authorList>
            <person name="Zhao B."/>
        </authorList>
    </citation>
    <scope>NUCLEOTIDE SEQUENCE [LARGE SCALE GENOMIC DNA]</scope>
    <source>
        <strain evidence="14 15">DSM 18760</strain>
    </source>
</reference>
<feature type="compositionally biased region" description="Polar residues" evidence="12">
    <location>
        <begin position="284"/>
        <end position="302"/>
    </location>
</feature>
<dbReference type="GO" id="GO:0006094">
    <property type="term" value="P:gluconeogenesis"/>
    <property type="evidence" value="ECO:0007669"/>
    <property type="project" value="UniProtKB-KW"/>
</dbReference>
<keyword evidence="5 11" id="KW-0004">4Fe-4S</keyword>
<evidence type="ECO:0000313" key="14">
    <source>
        <dbReference type="EMBL" id="OWZ84595.1"/>
    </source>
</evidence>
<dbReference type="PANTHER" id="PTHR30182">
    <property type="entry name" value="L-SERINE DEHYDRATASE"/>
    <property type="match status" value="1"/>
</dbReference>
<dbReference type="RefSeq" id="WP_089022665.1">
    <property type="nucleotide sequence ID" value="NZ_NIQC01000003.1"/>
</dbReference>
<proteinExistence type="inferred from homology"/>
<dbReference type="GO" id="GO:0046872">
    <property type="term" value="F:metal ion binding"/>
    <property type="evidence" value="ECO:0007669"/>
    <property type="project" value="UniProtKB-KW"/>
</dbReference>
<dbReference type="InterPro" id="IPR005130">
    <property type="entry name" value="Ser_deHydtase-like_asu"/>
</dbReference>
<evidence type="ECO:0000259" key="13">
    <source>
        <dbReference type="Pfam" id="PF03313"/>
    </source>
</evidence>
<comment type="pathway">
    <text evidence="2">Carbohydrate biosynthesis; gluconeogenesis.</text>
</comment>
<dbReference type="GO" id="GO:0003941">
    <property type="term" value="F:L-serine ammonia-lyase activity"/>
    <property type="evidence" value="ECO:0007669"/>
    <property type="project" value="UniProtKB-UniRule"/>
</dbReference>
<evidence type="ECO:0000256" key="1">
    <source>
        <dbReference type="ARBA" id="ARBA00001966"/>
    </source>
</evidence>
<sequence length="302" mass="31459">MNHKKQIAFSSLEDLVELAHEFNQPISWVIKQYQSQLFESSIESIENQMEKHIQIMEDSVEEGVNNPKRSLGGLIGGEGKKLNEYVQNQGALMGPLGGKAVARSLAVSEVNASMGKVVASPTAGACGILPGVLLTVFEQQNQLPKEKLHDAFFTASGIGIVVSMRATLAGAEGGCQAECGVGGAMAAGGAVELLGGSPEMVTNAVAIALKGVMGLVCDPVAGLVEVPCQKRNASSVSVALSSADMALSGIESTIPADEVIDVMYEVGKSIPPALRETAEGGLATSPTGEKISQQYQESMKEK</sequence>
<evidence type="ECO:0000256" key="10">
    <source>
        <dbReference type="ARBA" id="ARBA00049406"/>
    </source>
</evidence>
<dbReference type="NCBIfam" id="TIGR00718">
    <property type="entry name" value="sda_alpha"/>
    <property type="match status" value="1"/>
</dbReference>
<keyword evidence="7 11" id="KW-0408">Iron</keyword>
<dbReference type="Proteomes" id="UP000214588">
    <property type="component" value="Unassembled WGS sequence"/>
</dbReference>
<dbReference type="InterPro" id="IPR051318">
    <property type="entry name" value="Fe-S_L-Ser"/>
</dbReference>
<protein>
    <recommendedName>
        <fullName evidence="11">L-serine dehydratase</fullName>
        <ecNumber evidence="11">4.3.1.17</ecNumber>
    </recommendedName>
</protein>
<evidence type="ECO:0000256" key="7">
    <source>
        <dbReference type="ARBA" id="ARBA00023004"/>
    </source>
</evidence>
<dbReference type="Pfam" id="PF03313">
    <property type="entry name" value="SDH_alpha"/>
    <property type="match status" value="1"/>
</dbReference>
<dbReference type="GO" id="GO:0051539">
    <property type="term" value="F:4 iron, 4 sulfur cluster binding"/>
    <property type="evidence" value="ECO:0007669"/>
    <property type="project" value="UniProtKB-UniRule"/>
</dbReference>
<feature type="domain" description="Serine dehydratase-like alpha subunit" evidence="13">
    <location>
        <begin position="29"/>
        <end position="283"/>
    </location>
</feature>
<dbReference type="InterPro" id="IPR004642">
    <property type="entry name" value="Ser_deHydtase_asu"/>
</dbReference>
<dbReference type="OrthoDB" id="9805537at2"/>
<evidence type="ECO:0000256" key="2">
    <source>
        <dbReference type="ARBA" id="ARBA00004742"/>
    </source>
</evidence>
<evidence type="ECO:0000256" key="12">
    <source>
        <dbReference type="SAM" id="MobiDB-lite"/>
    </source>
</evidence>
<evidence type="ECO:0000256" key="6">
    <source>
        <dbReference type="ARBA" id="ARBA00022723"/>
    </source>
</evidence>
<accession>A0A226C079</accession>
<comment type="catalytic activity">
    <reaction evidence="10 11">
        <text>L-serine = pyruvate + NH4(+)</text>
        <dbReference type="Rhea" id="RHEA:19169"/>
        <dbReference type="ChEBI" id="CHEBI:15361"/>
        <dbReference type="ChEBI" id="CHEBI:28938"/>
        <dbReference type="ChEBI" id="CHEBI:33384"/>
        <dbReference type="EC" id="4.3.1.17"/>
    </reaction>
</comment>
<comment type="similarity">
    <text evidence="3 11">Belongs to the iron-sulfur dependent L-serine dehydratase family.</text>
</comment>
<keyword evidence="8 11" id="KW-0411">Iron-sulfur</keyword>
<dbReference type="PANTHER" id="PTHR30182:SF1">
    <property type="entry name" value="L-SERINE DEHYDRATASE 1"/>
    <property type="match status" value="1"/>
</dbReference>
<dbReference type="AlphaFoldDB" id="A0A226C079"/>
<feature type="region of interest" description="Disordered" evidence="12">
    <location>
        <begin position="275"/>
        <end position="302"/>
    </location>
</feature>
<dbReference type="EMBL" id="NIQC01000003">
    <property type="protein sequence ID" value="OWZ84595.1"/>
    <property type="molecule type" value="Genomic_DNA"/>
</dbReference>
<evidence type="ECO:0000313" key="15">
    <source>
        <dbReference type="Proteomes" id="UP000214588"/>
    </source>
</evidence>
<keyword evidence="9 11" id="KW-0456">Lyase</keyword>
<keyword evidence="4 11" id="KW-0312">Gluconeogenesis</keyword>
<evidence type="ECO:0000256" key="8">
    <source>
        <dbReference type="ARBA" id="ARBA00023014"/>
    </source>
</evidence>
<organism evidence="14 15">
    <name type="scientific">Natranaerobius trueperi</name>
    <dbReference type="NCBI Taxonomy" id="759412"/>
    <lineage>
        <taxon>Bacteria</taxon>
        <taxon>Bacillati</taxon>
        <taxon>Bacillota</taxon>
        <taxon>Clostridia</taxon>
        <taxon>Natranaerobiales</taxon>
        <taxon>Natranaerobiaceae</taxon>
        <taxon>Natranaerobius</taxon>
    </lineage>
</organism>
<evidence type="ECO:0000256" key="5">
    <source>
        <dbReference type="ARBA" id="ARBA00022485"/>
    </source>
</evidence>
<gene>
    <name evidence="14" type="primary">sdaAA</name>
    <name evidence="14" type="ORF">CDO51_02210</name>
</gene>
<comment type="cofactor">
    <cofactor evidence="1 11">
        <name>[4Fe-4S] cluster</name>
        <dbReference type="ChEBI" id="CHEBI:49883"/>
    </cofactor>
</comment>
<name>A0A226C079_9FIRM</name>
<comment type="caution">
    <text evidence="14">The sequence shown here is derived from an EMBL/GenBank/DDBJ whole genome shotgun (WGS) entry which is preliminary data.</text>
</comment>
<evidence type="ECO:0000256" key="3">
    <source>
        <dbReference type="ARBA" id="ARBA00008636"/>
    </source>
</evidence>